<feature type="binding site" evidence="2">
    <location>
        <begin position="410"/>
        <end position="413"/>
    </location>
    <ligand>
        <name>meso-2,6-diaminopimelate</name>
        <dbReference type="ChEBI" id="CHEBI:57791"/>
    </ligand>
</feature>
<dbReference type="SUPFAM" id="SSF63418">
    <property type="entry name" value="MurE/MurF N-terminal domain"/>
    <property type="match status" value="1"/>
</dbReference>
<evidence type="ECO:0000313" key="7">
    <source>
        <dbReference type="Proteomes" id="UP000094828"/>
    </source>
</evidence>
<dbReference type="NCBIfam" id="TIGR01085">
    <property type="entry name" value="murE"/>
    <property type="match status" value="1"/>
</dbReference>
<dbReference type="GO" id="GO:0000287">
    <property type="term" value="F:magnesium ion binding"/>
    <property type="evidence" value="ECO:0007669"/>
    <property type="project" value="UniProtKB-UniRule"/>
</dbReference>
<dbReference type="Gene3D" id="3.90.190.20">
    <property type="entry name" value="Mur ligase, C-terminal domain"/>
    <property type="match status" value="1"/>
</dbReference>
<keyword evidence="2" id="KW-0067">ATP-binding</keyword>
<dbReference type="RefSeq" id="WP_068849676.1">
    <property type="nucleotide sequence ID" value="NZ_LYDR01000128.1"/>
</dbReference>
<dbReference type="AlphaFoldDB" id="A0A1C3E8L1"/>
<dbReference type="SUPFAM" id="SSF53244">
    <property type="entry name" value="MurD-like peptide ligases, peptide-binding domain"/>
    <property type="match status" value="1"/>
</dbReference>
<comment type="caution">
    <text evidence="2">Lacks conserved residue(s) required for the propagation of feature annotation.</text>
</comment>
<dbReference type="SUPFAM" id="SSF53623">
    <property type="entry name" value="MurD-like peptide ligases, catalytic domain"/>
    <property type="match status" value="1"/>
</dbReference>
<dbReference type="InterPro" id="IPR013221">
    <property type="entry name" value="Mur_ligase_cen"/>
</dbReference>
<sequence length="551" mass="59686">MPPQHALPASLSLKDHLPTAELMGAGDIYFNDVTLDSRECRPKTLFVAAPGRHGHGSQFLGEAISRGAVGVVTSQILPNCPLPQCLVANPRAAYAYLSQSLYGHPASRLRMMGVTGTNGKTTVSWMTRALMAKSGHRTGLLGTVEYFDGYRAEPSVLTTPDAKLMAFWQHRMVSRGTTHLAMELSSHALDQSRAAALPLDCAIVTNITHDHLDYHGDFARYREAKARILDLVKPGGTIALHINDPGAASLVSLVPAECRLIRYGVNVDAELSAQILSESLSGTTFRVQYQGQVMQMKLRILGRHNIENALAALAAGLAWKVPFLSMAEALEEFRPVPGRMERCTWGEPFDIFVDYAHTPDALSRALCSLRGLTRGRLICVFGAGGDRDATKRPLLGRAASQADVAIVTSDNPRSEDPDKIIQQICDGVPAQQVEVVIEVDRKLAIQYAIEQALPGDMILIAGKGHENEQIIGASHLPFDDRRVVRELLESRAKDVLNRLSPAETFSANSYTASGYSDANPATSPLGMALQTDAILPDLAVVETDSLQRVSA</sequence>
<evidence type="ECO:0000256" key="1">
    <source>
        <dbReference type="ARBA" id="ARBA00005898"/>
    </source>
</evidence>
<dbReference type="OrthoDB" id="9800958at2"/>
<feature type="binding site" evidence="2">
    <location>
        <position position="37"/>
    </location>
    <ligand>
        <name>UDP-N-acetyl-alpha-D-muramoyl-L-alanyl-D-glutamate</name>
        <dbReference type="ChEBI" id="CHEBI:83900"/>
    </ligand>
</feature>
<evidence type="ECO:0000256" key="2">
    <source>
        <dbReference type="HAMAP-Rule" id="MF_00208"/>
    </source>
</evidence>
<feature type="binding site" evidence="2">
    <location>
        <position position="193"/>
    </location>
    <ligand>
        <name>UDP-N-acetyl-alpha-D-muramoyl-L-alanyl-D-glutamate</name>
        <dbReference type="ChEBI" id="CHEBI:83900"/>
    </ligand>
</feature>
<comment type="pathway">
    <text evidence="2 3">Cell wall biogenesis; peptidoglycan biosynthesis.</text>
</comment>
<comment type="subcellular location">
    <subcellularLocation>
        <location evidence="2 3">Cytoplasm</location>
    </subcellularLocation>
</comment>
<proteinExistence type="inferred from homology"/>
<comment type="caution">
    <text evidence="6">The sequence shown here is derived from an EMBL/GenBank/DDBJ whole genome shotgun (WGS) entry which is preliminary data.</text>
</comment>
<comment type="cofactor">
    <cofactor evidence="2">
        <name>Mg(2+)</name>
        <dbReference type="ChEBI" id="CHEBI:18420"/>
    </cofactor>
</comment>
<name>A0A1C3E8L1_9PLAN</name>
<dbReference type="GO" id="GO:0051301">
    <property type="term" value="P:cell division"/>
    <property type="evidence" value="ECO:0007669"/>
    <property type="project" value="UniProtKB-KW"/>
</dbReference>
<comment type="catalytic activity">
    <reaction evidence="2">
        <text>UDP-N-acetyl-alpha-D-muramoyl-L-alanyl-D-glutamate + meso-2,6-diaminopimelate + ATP = UDP-N-acetyl-alpha-D-muramoyl-L-alanyl-gamma-D-glutamyl-meso-2,6-diaminopimelate + ADP + phosphate + H(+)</text>
        <dbReference type="Rhea" id="RHEA:23676"/>
        <dbReference type="ChEBI" id="CHEBI:15378"/>
        <dbReference type="ChEBI" id="CHEBI:30616"/>
        <dbReference type="ChEBI" id="CHEBI:43474"/>
        <dbReference type="ChEBI" id="CHEBI:57791"/>
        <dbReference type="ChEBI" id="CHEBI:83900"/>
        <dbReference type="ChEBI" id="CHEBI:83905"/>
        <dbReference type="ChEBI" id="CHEBI:456216"/>
        <dbReference type="EC" id="6.3.2.13"/>
    </reaction>
</comment>
<gene>
    <name evidence="2" type="primary">murE</name>
    <name evidence="6" type="ORF">A6X21_08540</name>
</gene>
<dbReference type="InterPro" id="IPR036615">
    <property type="entry name" value="Mur_ligase_C_dom_sf"/>
</dbReference>
<dbReference type="HAMAP" id="MF_00208">
    <property type="entry name" value="MurE"/>
    <property type="match status" value="1"/>
</dbReference>
<feature type="binding site" evidence="2">
    <location>
        <position position="191"/>
    </location>
    <ligand>
        <name>UDP-N-acetyl-alpha-D-muramoyl-L-alanyl-D-glutamate</name>
        <dbReference type="ChEBI" id="CHEBI:83900"/>
    </ligand>
</feature>
<evidence type="ECO:0000256" key="3">
    <source>
        <dbReference type="RuleBase" id="RU004135"/>
    </source>
</evidence>
<dbReference type="Pfam" id="PF02875">
    <property type="entry name" value="Mur_ligase_C"/>
    <property type="match status" value="1"/>
</dbReference>
<dbReference type="GO" id="GO:0008360">
    <property type="term" value="P:regulation of cell shape"/>
    <property type="evidence" value="ECO:0007669"/>
    <property type="project" value="UniProtKB-KW"/>
</dbReference>
<feature type="short sequence motif" description="Meso-diaminopimelate recognition motif" evidence="2">
    <location>
        <begin position="410"/>
        <end position="413"/>
    </location>
</feature>
<dbReference type="PANTHER" id="PTHR23135">
    <property type="entry name" value="MUR LIGASE FAMILY MEMBER"/>
    <property type="match status" value="1"/>
</dbReference>
<dbReference type="InterPro" id="IPR004101">
    <property type="entry name" value="Mur_ligase_C"/>
</dbReference>
<dbReference type="UniPathway" id="UPA00219"/>
<keyword evidence="2 3" id="KW-0132">Cell division</keyword>
<feature type="binding site" evidence="2">
    <location>
        <begin position="158"/>
        <end position="159"/>
    </location>
    <ligand>
        <name>UDP-N-acetyl-alpha-D-muramoyl-L-alanyl-D-glutamate</name>
        <dbReference type="ChEBI" id="CHEBI:83900"/>
    </ligand>
</feature>
<evidence type="ECO:0000313" key="6">
    <source>
        <dbReference type="EMBL" id="ODA29489.1"/>
    </source>
</evidence>
<dbReference type="Pfam" id="PF08245">
    <property type="entry name" value="Mur_ligase_M"/>
    <property type="match status" value="1"/>
</dbReference>
<dbReference type="GO" id="GO:0071555">
    <property type="term" value="P:cell wall organization"/>
    <property type="evidence" value="ECO:0007669"/>
    <property type="project" value="UniProtKB-KW"/>
</dbReference>
<comment type="PTM">
    <text evidence="2">Carboxylation is probably crucial for Mg(2+) binding and, consequently, for the gamma-phosphate positioning of ATP.</text>
</comment>
<dbReference type="GO" id="GO:0005737">
    <property type="term" value="C:cytoplasm"/>
    <property type="evidence" value="ECO:0007669"/>
    <property type="project" value="UniProtKB-SubCell"/>
</dbReference>
<dbReference type="InterPro" id="IPR036565">
    <property type="entry name" value="Mur-like_cat_sf"/>
</dbReference>
<feature type="binding site" evidence="2">
    <location>
        <position position="462"/>
    </location>
    <ligand>
        <name>meso-2,6-diaminopimelate</name>
        <dbReference type="ChEBI" id="CHEBI:57791"/>
    </ligand>
</feature>
<feature type="binding site" evidence="2">
    <location>
        <position position="185"/>
    </location>
    <ligand>
        <name>UDP-N-acetyl-alpha-D-muramoyl-L-alanyl-D-glutamate</name>
        <dbReference type="ChEBI" id="CHEBI:83900"/>
    </ligand>
</feature>
<accession>A0A1C3E8L1</accession>
<feature type="binding site" evidence="2">
    <location>
        <position position="387"/>
    </location>
    <ligand>
        <name>meso-2,6-diaminopimelate</name>
        <dbReference type="ChEBI" id="CHEBI:57791"/>
    </ligand>
</feature>
<keyword evidence="2 3" id="KW-0573">Peptidoglycan synthesis</keyword>
<dbReference type="NCBIfam" id="NF001126">
    <property type="entry name" value="PRK00139.1-4"/>
    <property type="match status" value="1"/>
</dbReference>
<keyword evidence="2 3" id="KW-0961">Cell wall biogenesis/degradation</keyword>
<feature type="modified residue" description="N6-carboxylysine" evidence="2">
    <location>
        <position position="225"/>
    </location>
</feature>
<keyword evidence="2" id="KW-0963">Cytoplasm</keyword>
<comment type="function">
    <text evidence="2">Catalyzes the addition of meso-diaminopimelic acid to the nucleotide precursor UDP-N-acetylmuramoyl-L-alanyl-D-glutamate (UMAG) in the biosynthesis of bacterial cell-wall peptidoglycan.</text>
</comment>
<feature type="binding site" evidence="2">
    <location>
        <position position="35"/>
    </location>
    <ligand>
        <name>UDP-N-acetyl-alpha-D-muramoyl-L-alanyl-D-glutamate</name>
        <dbReference type="ChEBI" id="CHEBI:83900"/>
    </ligand>
</feature>
<dbReference type="Gene3D" id="3.40.1390.10">
    <property type="entry name" value="MurE/MurF, N-terminal domain"/>
    <property type="match status" value="1"/>
</dbReference>
<feature type="binding site" evidence="2">
    <location>
        <position position="466"/>
    </location>
    <ligand>
        <name>meso-2,6-diaminopimelate</name>
        <dbReference type="ChEBI" id="CHEBI:57791"/>
    </ligand>
</feature>
<evidence type="ECO:0000259" key="5">
    <source>
        <dbReference type="Pfam" id="PF08245"/>
    </source>
</evidence>
<keyword evidence="7" id="KW-1185">Reference proteome</keyword>
<feature type="domain" description="Mur ligase central" evidence="5">
    <location>
        <begin position="114"/>
        <end position="315"/>
    </location>
</feature>
<dbReference type="EC" id="6.3.2.13" evidence="2"/>
<dbReference type="Proteomes" id="UP000094828">
    <property type="component" value="Unassembled WGS sequence"/>
</dbReference>
<feature type="binding site" evidence="2">
    <location>
        <begin position="116"/>
        <end position="122"/>
    </location>
    <ligand>
        <name>ATP</name>
        <dbReference type="ChEBI" id="CHEBI:30616"/>
    </ligand>
</feature>
<dbReference type="GO" id="GO:0008765">
    <property type="term" value="F:UDP-N-acetylmuramoylalanyl-D-glutamate-2,6-diaminopimelate ligase activity"/>
    <property type="evidence" value="ECO:0007669"/>
    <property type="project" value="UniProtKB-UniRule"/>
</dbReference>
<dbReference type="PANTHER" id="PTHR23135:SF4">
    <property type="entry name" value="UDP-N-ACETYLMURAMOYL-L-ALANYL-D-GLUTAMATE--2,6-DIAMINOPIMELATE LIGASE MURE HOMOLOG, CHLOROPLASTIC"/>
    <property type="match status" value="1"/>
</dbReference>
<keyword evidence="2" id="KW-0547">Nucleotide-binding</keyword>
<reference evidence="6 7" key="1">
    <citation type="submission" date="2016-05" db="EMBL/GenBank/DDBJ databases">
        <title>Genomic and physiological characterization of Planctopirus sp. isolated from fresh water lake.</title>
        <authorList>
            <person name="Subhash Y."/>
            <person name="Ramana C."/>
        </authorList>
    </citation>
    <scope>NUCLEOTIDE SEQUENCE [LARGE SCALE GENOMIC DNA]</scope>
    <source>
        <strain evidence="6 7">JC280</strain>
    </source>
</reference>
<dbReference type="Gene3D" id="3.40.1190.10">
    <property type="entry name" value="Mur-like, catalytic domain"/>
    <property type="match status" value="1"/>
</dbReference>
<dbReference type="STRING" id="1841610.A6X21_08540"/>
<protein>
    <recommendedName>
        <fullName evidence="2">UDP-N-acetylmuramoyl-L-alanyl-D-glutamate--2,6-diaminopimelate ligase</fullName>
        <ecNumber evidence="2">6.3.2.13</ecNumber>
    </recommendedName>
    <alternativeName>
        <fullName evidence="2">Meso-A2pm-adding enzyme</fullName>
    </alternativeName>
    <alternativeName>
        <fullName evidence="2">Meso-diaminopimelate-adding enzyme</fullName>
    </alternativeName>
    <alternativeName>
        <fullName evidence="2">UDP-MurNAc-L-Ala-D-Glu:meso-diaminopimelate ligase</fullName>
    </alternativeName>
    <alternativeName>
        <fullName evidence="2">UDP-MurNAc-tripeptide synthetase</fullName>
    </alternativeName>
    <alternativeName>
        <fullName evidence="2">UDP-N-acetylmuramyl-tripeptide synthetase</fullName>
    </alternativeName>
</protein>
<dbReference type="GO" id="GO:0005524">
    <property type="term" value="F:ATP binding"/>
    <property type="evidence" value="ECO:0007669"/>
    <property type="project" value="UniProtKB-UniRule"/>
</dbReference>
<dbReference type="GO" id="GO:0009252">
    <property type="term" value="P:peptidoglycan biosynthetic process"/>
    <property type="evidence" value="ECO:0007669"/>
    <property type="project" value="UniProtKB-UniRule"/>
</dbReference>
<keyword evidence="2" id="KW-0460">Magnesium</keyword>
<feature type="domain" description="Mur ligase C-terminal" evidence="4">
    <location>
        <begin position="338"/>
        <end position="464"/>
    </location>
</feature>
<dbReference type="InterPro" id="IPR005761">
    <property type="entry name" value="UDP-N-AcMur-Glu-dNH2Pim_ligase"/>
</dbReference>
<organism evidence="6 7">
    <name type="scientific">Planctopirus hydrillae</name>
    <dbReference type="NCBI Taxonomy" id="1841610"/>
    <lineage>
        <taxon>Bacteria</taxon>
        <taxon>Pseudomonadati</taxon>
        <taxon>Planctomycetota</taxon>
        <taxon>Planctomycetia</taxon>
        <taxon>Planctomycetales</taxon>
        <taxon>Planctomycetaceae</taxon>
        <taxon>Planctopirus</taxon>
    </lineage>
</organism>
<keyword evidence="2 3" id="KW-0133">Cell shape</keyword>
<dbReference type="InterPro" id="IPR035911">
    <property type="entry name" value="MurE/MurF_N"/>
</dbReference>
<comment type="similarity">
    <text evidence="1 2">Belongs to the MurCDEF family. MurE subfamily.</text>
</comment>
<evidence type="ECO:0000259" key="4">
    <source>
        <dbReference type="Pfam" id="PF02875"/>
    </source>
</evidence>
<keyword evidence="2 3" id="KW-0131">Cell cycle</keyword>
<dbReference type="EMBL" id="LYDR01000128">
    <property type="protein sequence ID" value="ODA29489.1"/>
    <property type="molecule type" value="Genomic_DNA"/>
</dbReference>
<keyword evidence="2" id="KW-0436">Ligase</keyword>